<reference evidence="2 3" key="1">
    <citation type="submission" date="2020-03" db="EMBL/GenBank/DDBJ databases">
        <title>Complete genome sequence of sixteen Streptomyces strains facilitates identification of candidate genes involved in plant growth-promotion in grain legumes and cereals.</title>
        <authorList>
            <person name="Gopalakrishnan S."/>
            <person name="Thakur V."/>
            <person name="Saxena R."/>
            <person name="Vadlamudi S."/>
            <person name="Purohit S."/>
            <person name="Kumar V."/>
            <person name="Rathore A."/>
            <person name="Chitikineni A."/>
            <person name="Varshney R.K."/>
        </authorList>
    </citation>
    <scope>NUCLEOTIDE SEQUENCE [LARGE SCALE GENOMIC DNA]</scope>
    <source>
        <strain evidence="2 3">KAI-180</strain>
    </source>
</reference>
<evidence type="ECO:0000313" key="3">
    <source>
        <dbReference type="Proteomes" id="UP000540128"/>
    </source>
</evidence>
<dbReference type="Gene3D" id="3.40.220.10">
    <property type="entry name" value="Leucine Aminopeptidase, subunit E, domain 1"/>
    <property type="match status" value="1"/>
</dbReference>
<dbReference type="PIRSF" id="PIRSF014899">
    <property type="entry name" value="UCP014899"/>
    <property type="match status" value="1"/>
</dbReference>
<dbReference type="RefSeq" id="WP_175457583.1">
    <property type="nucleotide sequence ID" value="NZ_JAANNT010000005.1"/>
</dbReference>
<dbReference type="EMBL" id="JAANNT010000005">
    <property type="protein sequence ID" value="NUV28436.1"/>
    <property type="molecule type" value="Genomic_DNA"/>
</dbReference>
<name>A0A7Y6EYY1_9ACTN</name>
<proteinExistence type="predicted"/>
<sequence length="278" mass="29223">MSARLRATARETQEMVARGGYHAPSGIWRDLSGQLAAAREGTRLYGPGPVPVPDTPPATTSVAVTGESTTAAVLRLAAEEGGPVGALNFASARNPGGGYLNGAQAQEEAVCRATALYDCLLRAPAYYAHHREHRDALYSDRVIFAPGVPVFRDDRGALLETPRTASFLTSPAPNAGVLRRTDPARAQAELGPAIARRAERVVEVAAANGVRGLVLGAWGCGVFQNDPAEVADAFRRLLTAPGARFGATFDTVVFAVLDRSRAGTTRAAFEETFAPEGP</sequence>
<dbReference type="InterPro" id="IPR012664">
    <property type="entry name" value="CHP02452"/>
</dbReference>
<gene>
    <name evidence="2" type="ORF">G6W59_08815</name>
</gene>
<organism evidence="2 3">
    <name type="scientific">Streptomyces odorifer</name>
    <dbReference type="NCBI Taxonomy" id="53450"/>
    <lineage>
        <taxon>Bacteria</taxon>
        <taxon>Bacillati</taxon>
        <taxon>Actinomycetota</taxon>
        <taxon>Actinomycetes</taxon>
        <taxon>Kitasatosporales</taxon>
        <taxon>Streptomycetaceae</taxon>
        <taxon>Streptomyces</taxon>
        <taxon>Streptomyces albidoflavus group</taxon>
    </lineage>
</organism>
<dbReference type="InterPro" id="IPR043472">
    <property type="entry name" value="Macro_dom-like"/>
</dbReference>
<keyword evidence="3" id="KW-1185">Reference proteome</keyword>
<accession>A0A7Y6EYY1</accession>
<evidence type="ECO:0000313" key="2">
    <source>
        <dbReference type="EMBL" id="NUV28436.1"/>
    </source>
</evidence>
<protein>
    <submittedName>
        <fullName evidence="2">TIGR02452 family protein</fullName>
    </submittedName>
</protein>
<dbReference type="SUPFAM" id="SSF52949">
    <property type="entry name" value="Macro domain-like"/>
    <property type="match status" value="1"/>
</dbReference>
<dbReference type="PANTHER" id="PTHR35596:SF1">
    <property type="entry name" value="MICROBIAL-TYPE PARG CATALYTIC DOMAIN-CONTAINING PROTEIN"/>
    <property type="match status" value="1"/>
</dbReference>
<evidence type="ECO:0000259" key="1">
    <source>
        <dbReference type="Pfam" id="PF10021"/>
    </source>
</evidence>
<dbReference type="Proteomes" id="UP000540128">
    <property type="component" value="Unassembled WGS sequence"/>
</dbReference>
<feature type="domain" description="Microbial-type PARG catalytic" evidence="1">
    <location>
        <begin position="9"/>
        <end position="153"/>
    </location>
</feature>
<dbReference type="Pfam" id="PF10021">
    <property type="entry name" value="PARG_cat_microb"/>
    <property type="match status" value="1"/>
</dbReference>
<dbReference type="NCBIfam" id="TIGR02452">
    <property type="entry name" value="TIGR02452 family protein"/>
    <property type="match status" value="1"/>
</dbReference>
<dbReference type="InterPro" id="IPR019261">
    <property type="entry name" value="PARG_cat_microbial"/>
</dbReference>
<dbReference type="AlphaFoldDB" id="A0A7Y6EYY1"/>
<dbReference type="PANTHER" id="PTHR35596">
    <property type="entry name" value="DUF2263 DOMAIN-CONTAINING PROTEIN"/>
    <property type="match status" value="1"/>
</dbReference>
<comment type="caution">
    <text evidence="2">The sequence shown here is derived from an EMBL/GenBank/DDBJ whole genome shotgun (WGS) entry which is preliminary data.</text>
</comment>